<keyword evidence="1" id="KW-0812">Transmembrane</keyword>
<keyword evidence="1" id="KW-0472">Membrane</keyword>
<dbReference type="RefSeq" id="WP_131956845.1">
    <property type="nucleotide sequence ID" value="NZ_SMFL01000002.1"/>
</dbReference>
<feature type="transmembrane region" description="Helical" evidence="1">
    <location>
        <begin position="38"/>
        <end position="57"/>
    </location>
</feature>
<evidence type="ECO:0000313" key="3">
    <source>
        <dbReference type="Proteomes" id="UP000294850"/>
    </source>
</evidence>
<evidence type="ECO:0008006" key="4">
    <source>
        <dbReference type="Google" id="ProtNLM"/>
    </source>
</evidence>
<accession>A0A4R5DY15</accession>
<evidence type="ECO:0000256" key="1">
    <source>
        <dbReference type="SAM" id="Phobius"/>
    </source>
</evidence>
<sequence>MHNQKLYRNISQAYLSMIPIVTAVLGFTLNNVSYQTYLPIWLTSAFLMMAASWILGARSFTNTNNEKQYLAVSGFLLVAPWIFFSIFAGMGSPPETYAEWVSNAFEQQVRYAFLITGGVLLTFGFAVLRDGIKDTSGRIFSIIGFTAIAIAMTFFILDMGYWHSFLLETFKTKEAVSLNKLPEWHKPVQKLFLLISIVEVSLAYLATAAFVASLKSAGWLKNNASRIYIVISLLAFILVSLYGFYPEKVTNNGFPFYPFMIPAIPFVMPFYIGVNLLRRAGN</sequence>
<feature type="transmembrane region" description="Helical" evidence="1">
    <location>
        <begin position="191"/>
        <end position="214"/>
    </location>
</feature>
<keyword evidence="1" id="KW-1133">Transmembrane helix</keyword>
<feature type="transmembrane region" description="Helical" evidence="1">
    <location>
        <begin position="140"/>
        <end position="162"/>
    </location>
</feature>
<feature type="transmembrane region" description="Helical" evidence="1">
    <location>
        <begin position="226"/>
        <end position="245"/>
    </location>
</feature>
<feature type="transmembrane region" description="Helical" evidence="1">
    <location>
        <begin position="69"/>
        <end position="89"/>
    </location>
</feature>
<dbReference type="AlphaFoldDB" id="A0A4R5DY15"/>
<keyword evidence="3" id="KW-1185">Reference proteome</keyword>
<reference evidence="2 3" key="1">
    <citation type="submission" date="2019-03" db="EMBL/GenBank/DDBJ databases">
        <title>Dyadobacter AR-3-6 sp. nov., isolated from arctic soil.</title>
        <authorList>
            <person name="Chaudhary D.K."/>
        </authorList>
    </citation>
    <scope>NUCLEOTIDE SEQUENCE [LARGE SCALE GENOMIC DNA]</scope>
    <source>
        <strain evidence="2 3">AR-3-6</strain>
    </source>
</reference>
<dbReference type="Proteomes" id="UP000294850">
    <property type="component" value="Unassembled WGS sequence"/>
</dbReference>
<feature type="transmembrane region" description="Helical" evidence="1">
    <location>
        <begin position="12"/>
        <end position="32"/>
    </location>
</feature>
<feature type="transmembrane region" description="Helical" evidence="1">
    <location>
        <begin position="257"/>
        <end position="277"/>
    </location>
</feature>
<comment type="caution">
    <text evidence="2">The sequence shown here is derived from an EMBL/GenBank/DDBJ whole genome shotgun (WGS) entry which is preliminary data.</text>
</comment>
<protein>
    <recommendedName>
        <fullName evidence="4">DUF4386 family protein</fullName>
    </recommendedName>
</protein>
<organism evidence="2 3">
    <name type="scientific">Dyadobacter psychrotolerans</name>
    <dbReference type="NCBI Taxonomy" id="2541721"/>
    <lineage>
        <taxon>Bacteria</taxon>
        <taxon>Pseudomonadati</taxon>
        <taxon>Bacteroidota</taxon>
        <taxon>Cytophagia</taxon>
        <taxon>Cytophagales</taxon>
        <taxon>Spirosomataceae</taxon>
        <taxon>Dyadobacter</taxon>
    </lineage>
</organism>
<dbReference type="OrthoDB" id="937665at2"/>
<proteinExistence type="predicted"/>
<name>A0A4R5DY15_9BACT</name>
<dbReference type="EMBL" id="SMFL01000002">
    <property type="protein sequence ID" value="TDE17081.1"/>
    <property type="molecule type" value="Genomic_DNA"/>
</dbReference>
<evidence type="ECO:0000313" key="2">
    <source>
        <dbReference type="EMBL" id="TDE17081.1"/>
    </source>
</evidence>
<gene>
    <name evidence="2" type="ORF">E0F88_04050</name>
</gene>
<feature type="transmembrane region" description="Helical" evidence="1">
    <location>
        <begin position="109"/>
        <end position="128"/>
    </location>
</feature>